<dbReference type="Proteomes" id="UP000199600">
    <property type="component" value="Unassembled WGS sequence"/>
</dbReference>
<dbReference type="AlphaFoldDB" id="A0A1A8Y491"/>
<accession>A0A1A8Y491</accession>
<proteinExistence type="predicted"/>
<protein>
    <submittedName>
        <fullName evidence="1">Uncharacterized protein</fullName>
    </submittedName>
</protein>
<dbReference type="EMBL" id="FLQY01000399">
    <property type="protein sequence ID" value="SBT11203.1"/>
    <property type="molecule type" value="Genomic_DNA"/>
</dbReference>
<sequence length="61" mass="6806">MTLLLQLMCDFSRGGWAERTVPGFSVTGRHQAELGRQLLRLSTRPSQRELGGSAFRTEADI</sequence>
<keyword evidence="2" id="KW-1185">Reference proteome</keyword>
<gene>
    <name evidence="1" type="ORF">PROAA_930030</name>
</gene>
<evidence type="ECO:0000313" key="2">
    <source>
        <dbReference type="Proteomes" id="UP000199600"/>
    </source>
</evidence>
<organism evidence="1 2">
    <name type="scientific">Candidatus Propionivibrio aalborgensis</name>
    <dbReference type="NCBI Taxonomy" id="1860101"/>
    <lineage>
        <taxon>Bacteria</taxon>
        <taxon>Pseudomonadati</taxon>
        <taxon>Pseudomonadota</taxon>
        <taxon>Betaproteobacteria</taxon>
        <taxon>Rhodocyclales</taxon>
        <taxon>Rhodocyclaceae</taxon>
        <taxon>Propionivibrio</taxon>
    </lineage>
</organism>
<reference evidence="1 2" key="1">
    <citation type="submission" date="2016-06" db="EMBL/GenBank/DDBJ databases">
        <authorList>
            <person name="Kjaerup R.B."/>
            <person name="Dalgaard T.S."/>
            <person name="Juul-Madsen H.R."/>
        </authorList>
    </citation>
    <scope>NUCLEOTIDE SEQUENCE [LARGE SCALE GENOMIC DNA]</scope>
    <source>
        <strain evidence="1">2</strain>
    </source>
</reference>
<evidence type="ECO:0000313" key="1">
    <source>
        <dbReference type="EMBL" id="SBT11203.1"/>
    </source>
</evidence>
<name>A0A1A8Y491_9RHOO</name>